<dbReference type="Pfam" id="PF01300">
    <property type="entry name" value="Sua5_yciO_yrdC"/>
    <property type="match status" value="1"/>
</dbReference>
<dbReference type="GO" id="GO:0003725">
    <property type="term" value="F:double-stranded RNA binding"/>
    <property type="evidence" value="ECO:0007669"/>
    <property type="project" value="InterPro"/>
</dbReference>
<evidence type="ECO:0000256" key="5">
    <source>
        <dbReference type="ARBA" id="ARBA00023136"/>
    </source>
</evidence>
<feature type="transmembrane region" description="Helical" evidence="6">
    <location>
        <begin position="141"/>
        <end position="161"/>
    </location>
</feature>
<comment type="subcellular location">
    <subcellularLocation>
        <location evidence="1">Membrane</location>
        <topology evidence="1">Multi-pass membrane protein</topology>
    </subcellularLocation>
</comment>
<dbReference type="Gene3D" id="1.20.1250.20">
    <property type="entry name" value="MFS general substrate transporter like domains"/>
    <property type="match status" value="2"/>
</dbReference>
<reference evidence="9 10" key="1">
    <citation type="submission" date="2018-08" db="EMBL/GenBank/DDBJ databases">
        <title>Draft genome sequences of two Aspergillus turcosus clinical strains isolated from bronchoalveolar lavage fluid: one azole-susceptible and the other azole-resistant.</title>
        <authorList>
            <person name="Parent-Michaud M."/>
            <person name="Dufresne P.J."/>
            <person name="Fournier E."/>
            <person name="Martineau C."/>
            <person name="Moreira S."/>
            <person name="Perkins V."/>
            <person name="De Repentigny L."/>
            <person name="Dufresne S.F."/>
        </authorList>
    </citation>
    <scope>NUCLEOTIDE SEQUENCE [LARGE SCALE GENOMIC DNA]</scope>
    <source>
        <strain evidence="9">HMR AF 1038</strain>
    </source>
</reference>
<feature type="domain" description="YrdC-like" evidence="8">
    <location>
        <begin position="462"/>
        <end position="661"/>
    </location>
</feature>
<name>A0A229X539_9EURO</name>
<evidence type="ECO:0000259" key="7">
    <source>
        <dbReference type="PROSITE" id="PS50850"/>
    </source>
</evidence>
<dbReference type="InterPro" id="IPR011701">
    <property type="entry name" value="MFS"/>
</dbReference>
<dbReference type="PROSITE" id="PS51163">
    <property type="entry name" value="YRDC"/>
    <property type="match status" value="1"/>
</dbReference>
<keyword evidence="10" id="KW-1185">Reference proteome</keyword>
<dbReference type="InterPro" id="IPR020846">
    <property type="entry name" value="MFS_dom"/>
</dbReference>
<evidence type="ECO:0000256" key="2">
    <source>
        <dbReference type="ARBA" id="ARBA00015492"/>
    </source>
</evidence>
<dbReference type="PANTHER" id="PTHR23508">
    <property type="entry name" value="CARBOXYLIC ACID TRANSPORTER PROTEIN HOMOLOG"/>
    <property type="match status" value="1"/>
</dbReference>
<protein>
    <recommendedName>
        <fullName evidence="2">Threonylcarbamoyl-AMP synthase</fullName>
    </recommendedName>
</protein>
<feature type="transmembrane region" description="Helical" evidence="6">
    <location>
        <begin position="117"/>
        <end position="135"/>
    </location>
</feature>
<dbReference type="InterPro" id="IPR006070">
    <property type="entry name" value="Sua5-like_dom"/>
</dbReference>
<evidence type="ECO:0000259" key="8">
    <source>
        <dbReference type="PROSITE" id="PS51163"/>
    </source>
</evidence>
<sequence length="693" mass="75877">MGVLQNLRLWENNVTQINEYGEKVTIKVPRRMPPNPWKILRLPSAKSYGYFFIGIAAWTADGYDFNSVNLVTTQLSAKYGASLPKITLSITLTLLFRPLGAILLGMASDMWGRKWPLAINMWILAVLQIGTAYANSYAAFIGVRALFGIAMGGVWGLAAAMAMENMPTEARGLFSGILQQGYSIGYLLAAVVNITAVPNTSEGYKAIFHVGAGFSALVGLIQIFVPESTIFVDEGDKPRVSQAVRIRMFVKDLRLVCKQYWRMFSYCILLCTAFNWMSHGAQDMYSTYMKLGKGFNDTDASRATIVGQVGAVVGGTICGYYSQFLGRRLTVVLACCFGLAIIPLWSLPTAWGPLAAGNFFLQSAVNGAWGVMPVLLNEYAPPQFRGAFPGTVYQIGNMISAPAAEIQTHAATAWIKDGRPNYGQVMTITLCIVCGLVAVITACGQERLGSHFELVKRAGAEENIVREMAEMVLLDGGVAIIPASVGYGVVAIDGDALQRVFSAKQRQPHKKHAMIGSYALHRELHILPPREAGMVKLLTVDLDLPLRVVAPFHPTHPLIQKLDPDTIAQSTVDRTLAMLVNGGKFQEELSWLATEAGLLLMGSSMNLTGRGTKYLVKDVKKEIINAADIIIDYSRRVYNTPRTLLTIYNFQNIQLLQVGACYNVIQDAFKQFYGIKLPDDPGIDISGPRRKSS</sequence>
<dbReference type="Gene3D" id="3.90.870.10">
    <property type="entry name" value="DHBP synthase"/>
    <property type="match status" value="1"/>
</dbReference>
<evidence type="ECO:0000313" key="10">
    <source>
        <dbReference type="Proteomes" id="UP000215289"/>
    </source>
</evidence>
<feature type="domain" description="Major facilitator superfamily (MFS) profile" evidence="7">
    <location>
        <begin position="50"/>
        <end position="447"/>
    </location>
</feature>
<feature type="transmembrane region" description="Helical" evidence="6">
    <location>
        <begin position="173"/>
        <end position="194"/>
    </location>
</feature>
<feature type="transmembrane region" description="Helical" evidence="6">
    <location>
        <begin position="301"/>
        <end position="322"/>
    </location>
</feature>
<dbReference type="AlphaFoldDB" id="A0A229X539"/>
<evidence type="ECO:0000313" key="9">
    <source>
        <dbReference type="EMBL" id="RLM01579.1"/>
    </source>
</evidence>
<accession>A0A229X539</accession>
<evidence type="ECO:0000256" key="3">
    <source>
        <dbReference type="ARBA" id="ARBA00022692"/>
    </source>
</evidence>
<dbReference type="STRING" id="1245748.A0A229X539"/>
<evidence type="ECO:0000256" key="6">
    <source>
        <dbReference type="SAM" id="Phobius"/>
    </source>
</evidence>
<dbReference type="EMBL" id="NIDN02000004">
    <property type="protein sequence ID" value="RLM01579.1"/>
    <property type="molecule type" value="Genomic_DNA"/>
</dbReference>
<dbReference type="SUPFAM" id="SSF55821">
    <property type="entry name" value="YrdC/RibB"/>
    <property type="match status" value="1"/>
</dbReference>
<dbReference type="InterPro" id="IPR017945">
    <property type="entry name" value="DHBP_synth_RibB-like_a/b_dom"/>
</dbReference>
<dbReference type="GO" id="GO:0015355">
    <property type="term" value="F:secondary active monocarboxylate transmembrane transporter activity"/>
    <property type="evidence" value="ECO:0007669"/>
    <property type="project" value="TreeGrafter"/>
</dbReference>
<gene>
    <name evidence="9" type="ORF">CFD26_108908</name>
</gene>
<feature type="transmembrane region" description="Helical" evidence="6">
    <location>
        <begin position="329"/>
        <end position="347"/>
    </location>
</feature>
<proteinExistence type="predicted"/>
<dbReference type="PANTHER" id="PTHR23508:SF10">
    <property type="entry name" value="CARBOXYLIC ACID TRANSPORTER PROTEIN HOMOLOG"/>
    <property type="match status" value="1"/>
</dbReference>
<dbReference type="GO" id="GO:0035879">
    <property type="term" value="P:plasma membrane lactate transport"/>
    <property type="evidence" value="ECO:0007669"/>
    <property type="project" value="TreeGrafter"/>
</dbReference>
<keyword evidence="5 6" id="KW-0472">Membrane</keyword>
<keyword evidence="4 6" id="KW-1133">Transmembrane helix</keyword>
<dbReference type="CDD" id="cd17316">
    <property type="entry name" value="MFS_SV2_like"/>
    <property type="match status" value="1"/>
</dbReference>
<organism evidence="9 10">
    <name type="scientific">Aspergillus turcosus</name>
    <dbReference type="NCBI Taxonomy" id="1245748"/>
    <lineage>
        <taxon>Eukaryota</taxon>
        <taxon>Fungi</taxon>
        <taxon>Dikarya</taxon>
        <taxon>Ascomycota</taxon>
        <taxon>Pezizomycotina</taxon>
        <taxon>Eurotiomycetes</taxon>
        <taxon>Eurotiomycetidae</taxon>
        <taxon>Eurotiales</taxon>
        <taxon>Aspergillaceae</taxon>
        <taxon>Aspergillus</taxon>
        <taxon>Aspergillus subgen. Fumigati</taxon>
    </lineage>
</organism>
<feature type="transmembrane region" description="Helical" evidence="6">
    <location>
        <begin position="86"/>
        <end position="105"/>
    </location>
</feature>
<keyword evidence="3 6" id="KW-0812">Transmembrane</keyword>
<dbReference type="PROSITE" id="PS50850">
    <property type="entry name" value="MFS"/>
    <property type="match status" value="1"/>
</dbReference>
<dbReference type="OrthoDB" id="5296287at2759"/>
<evidence type="ECO:0000256" key="4">
    <source>
        <dbReference type="ARBA" id="ARBA00022989"/>
    </source>
</evidence>
<dbReference type="Pfam" id="PF07690">
    <property type="entry name" value="MFS_1"/>
    <property type="match status" value="1"/>
</dbReference>
<feature type="transmembrane region" description="Helical" evidence="6">
    <location>
        <begin position="48"/>
        <end position="66"/>
    </location>
</feature>
<feature type="transmembrane region" description="Helical" evidence="6">
    <location>
        <begin position="206"/>
        <end position="225"/>
    </location>
</feature>
<dbReference type="InterPro" id="IPR036259">
    <property type="entry name" value="MFS_trans_sf"/>
</dbReference>
<feature type="transmembrane region" description="Helical" evidence="6">
    <location>
        <begin position="263"/>
        <end position="281"/>
    </location>
</feature>
<dbReference type="Proteomes" id="UP000215289">
    <property type="component" value="Unassembled WGS sequence"/>
</dbReference>
<dbReference type="SUPFAM" id="SSF103473">
    <property type="entry name" value="MFS general substrate transporter"/>
    <property type="match status" value="1"/>
</dbReference>
<comment type="caution">
    <text evidence="9">The sequence shown here is derived from an EMBL/GenBank/DDBJ whole genome shotgun (WGS) entry which is preliminary data.</text>
</comment>
<evidence type="ECO:0000256" key="1">
    <source>
        <dbReference type="ARBA" id="ARBA00004141"/>
    </source>
</evidence>
<dbReference type="GO" id="GO:0005886">
    <property type="term" value="C:plasma membrane"/>
    <property type="evidence" value="ECO:0007669"/>
    <property type="project" value="TreeGrafter"/>
</dbReference>